<protein>
    <submittedName>
        <fullName evidence="1">Uncharacterized protein</fullName>
    </submittedName>
</protein>
<dbReference type="EMBL" id="CM055098">
    <property type="protein sequence ID" value="KAJ7548708.1"/>
    <property type="molecule type" value="Genomic_DNA"/>
</dbReference>
<reference evidence="2" key="1">
    <citation type="journal article" date="2024" name="Proc. Natl. Acad. Sci. U.S.A.">
        <title>Extraordinary preservation of gene collinearity over three hundred million years revealed in homosporous lycophytes.</title>
        <authorList>
            <person name="Li C."/>
            <person name="Wickell D."/>
            <person name="Kuo L.Y."/>
            <person name="Chen X."/>
            <person name="Nie B."/>
            <person name="Liao X."/>
            <person name="Peng D."/>
            <person name="Ji J."/>
            <person name="Jenkins J."/>
            <person name="Williams M."/>
            <person name="Shu S."/>
            <person name="Plott C."/>
            <person name="Barry K."/>
            <person name="Rajasekar S."/>
            <person name="Grimwood J."/>
            <person name="Han X."/>
            <person name="Sun S."/>
            <person name="Hou Z."/>
            <person name="He W."/>
            <person name="Dai G."/>
            <person name="Sun C."/>
            <person name="Schmutz J."/>
            <person name="Leebens-Mack J.H."/>
            <person name="Li F.W."/>
            <person name="Wang L."/>
        </authorList>
    </citation>
    <scope>NUCLEOTIDE SEQUENCE [LARGE SCALE GENOMIC DNA]</scope>
    <source>
        <strain evidence="2">cv. PW_Plant_1</strain>
    </source>
</reference>
<dbReference type="Proteomes" id="UP001162992">
    <property type="component" value="Chromosome 7"/>
</dbReference>
<evidence type="ECO:0000313" key="1">
    <source>
        <dbReference type="EMBL" id="KAJ7548708.1"/>
    </source>
</evidence>
<keyword evidence="2" id="KW-1185">Reference proteome</keyword>
<evidence type="ECO:0000313" key="2">
    <source>
        <dbReference type="Proteomes" id="UP001162992"/>
    </source>
</evidence>
<sequence length="358" mass="39147">MQIRTCVPLWLMVVLAPSLMLLLVSPIADRIDLPPPVTGLSYGFYERSCPKAERIVKQMMKAFLTPNVSQAAGVIRLFFHDCFVQGCDGSVLINDTQGEQPAIPNRTLRASALAIIEQIKTKLESVCPNKVSCADVLALAAREAIRRAKGSHFHIPTGRRDSLNFANSTTVLANLPGPTFNTSQLLLSFGSKGLNAIDLVALSGAHTVGLAHCGTFSKRLRPTVDPRLNPTFAESLIQTCPNSSINVAVNMDIVTPNKFDNKYYSNIVNGEVVFNSDATLLEDSRTRATVEEFAAEDHEFHHHFTISFIKMSMIEVLTGNQGNIRKVCSVLNSKTTPIITTTDSHVESELDTPSYATM</sequence>
<comment type="caution">
    <text evidence="1">The sequence shown here is derived from an EMBL/GenBank/DDBJ whole genome shotgun (WGS) entry which is preliminary data.</text>
</comment>
<proteinExistence type="predicted"/>
<gene>
    <name evidence="1" type="ORF">O6H91_07G023600</name>
</gene>
<accession>A0ACC2D3I6</accession>
<organism evidence="1 2">
    <name type="scientific">Diphasiastrum complanatum</name>
    <name type="common">Issler's clubmoss</name>
    <name type="synonym">Lycopodium complanatum</name>
    <dbReference type="NCBI Taxonomy" id="34168"/>
    <lineage>
        <taxon>Eukaryota</taxon>
        <taxon>Viridiplantae</taxon>
        <taxon>Streptophyta</taxon>
        <taxon>Embryophyta</taxon>
        <taxon>Tracheophyta</taxon>
        <taxon>Lycopodiopsida</taxon>
        <taxon>Lycopodiales</taxon>
        <taxon>Lycopodiaceae</taxon>
        <taxon>Lycopodioideae</taxon>
        <taxon>Diphasiastrum</taxon>
    </lineage>
</organism>
<name>A0ACC2D3I6_DIPCM</name>